<dbReference type="InParanoid" id="F6XLA1"/>
<dbReference type="Pfam" id="PF13832">
    <property type="entry name" value="zf-HC5HC2H_2"/>
    <property type="match status" value="1"/>
</dbReference>
<dbReference type="Gene3D" id="1.20.920.10">
    <property type="entry name" value="Bromodomain-like"/>
    <property type="match status" value="1"/>
</dbReference>
<evidence type="ECO:0000259" key="15">
    <source>
        <dbReference type="PROSITE" id="PS50812"/>
    </source>
</evidence>
<feature type="domain" description="PWWP" evidence="15">
    <location>
        <begin position="1088"/>
        <end position="1165"/>
    </location>
</feature>
<comment type="subcellular location">
    <subcellularLocation>
        <location evidence="1">Nucleus</location>
    </subcellularLocation>
</comment>
<dbReference type="PROSITE" id="PS50016">
    <property type="entry name" value="ZF_PHD_2"/>
    <property type="match status" value="1"/>
</dbReference>
<evidence type="ECO:0000256" key="1">
    <source>
        <dbReference type="ARBA" id="ARBA00004123"/>
    </source>
</evidence>
<evidence type="ECO:0000256" key="11">
    <source>
        <dbReference type="PROSITE-ProRule" id="PRU00146"/>
    </source>
</evidence>
<evidence type="ECO:0000256" key="7">
    <source>
        <dbReference type="ARBA" id="ARBA00022990"/>
    </source>
</evidence>
<dbReference type="PANTHER" id="PTHR13793:SF107">
    <property type="entry name" value="BROMODOMAIN-CONTAINING PROTEIN HOMOLOG"/>
    <property type="match status" value="1"/>
</dbReference>
<evidence type="ECO:0000256" key="9">
    <source>
        <dbReference type="ARBA" id="ARBA00023242"/>
    </source>
</evidence>
<evidence type="ECO:0000259" key="16">
    <source>
        <dbReference type="PROSITE" id="PS51805"/>
    </source>
</evidence>
<dbReference type="Gene3D" id="2.30.30.140">
    <property type="match status" value="1"/>
</dbReference>
<feature type="compositionally biased region" description="Basic residues" evidence="12">
    <location>
        <begin position="1035"/>
        <end position="1047"/>
    </location>
</feature>
<feature type="compositionally biased region" description="Acidic residues" evidence="12">
    <location>
        <begin position="124"/>
        <end position="135"/>
    </location>
</feature>
<feature type="compositionally biased region" description="Polar residues" evidence="12">
    <location>
        <begin position="883"/>
        <end position="899"/>
    </location>
</feature>
<dbReference type="STRING" id="7719.ENSCINP00000007020"/>
<evidence type="ECO:0000256" key="2">
    <source>
        <dbReference type="ARBA" id="ARBA00022553"/>
    </source>
</evidence>
<dbReference type="PROSITE" id="PS00028">
    <property type="entry name" value="ZINC_FINGER_C2H2_1"/>
    <property type="match status" value="1"/>
</dbReference>
<keyword evidence="5 11" id="KW-0863">Zinc-finger</keyword>
<evidence type="ECO:0000256" key="6">
    <source>
        <dbReference type="ARBA" id="ARBA00022833"/>
    </source>
</evidence>
<dbReference type="InterPro" id="IPR034732">
    <property type="entry name" value="EPHD"/>
</dbReference>
<keyword evidence="2" id="KW-0597">Phosphoprotein</keyword>
<feature type="region of interest" description="Disordered" evidence="12">
    <location>
        <begin position="45"/>
        <end position="84"/>
    </location>
</feature>
<evidence type="ECO:0000259" key="14">
    <source>
        <dbReference type="PROSITE" id="PS50016"/>
    </source>
</evidence>
<dbReference type="PROSITE" id="PS01359">
    <property type="entry name" value="ZF_PHD_1"/>
    <property type="match status" value="1"/>
</dbReference>
<dbReference type="InterPro" id="IPR013087">
    <property type="entry name" value="Znf_C2H2_type"/>
</dbReference>
<dbReference type="GeneTree" id="ENSGT00940000169333"/>
<dbReference type="GO" id="GO:0070776">
    <property type="term" value="C:MOZ/MORF histone acetyltransferase complex"/>
    <property type="evidence" value="ECO:0000318"/>
    <property type="project" value="GO_Central"/>
</dbReference>
<dbReference type="OMA" id="GMWISTD"/>
<evidence type="ECO:0000259" key="13">
    <source>
        <dbReference type="PROSITE" id="PS50014"/>
    </source>
</evidence>
<dbReference type="Pfam" id="PF10513">
    <property type="entry name" value="EPL1"/>
    <property type="match status" value="1"/>
</dbReference>
<dbReference type="InterPro" id="IPR011011">
    <property type="entry name" value="Znf_FYVE_PHD"/>
</dbReference>
<evidence type="ECO:0000256" key="10">
    <source>
        <dbReference type="PROSITE-ProRule" id="PRU00035"/>
    </source>
</evidence>
<accession>F6XLA1</accession>
<dbReference type="GO" id="GO:0005634">
    <property type="term" value="C:nucleus"/>
    <property type="evidence" value="ECO:0007669"/>
    <property type="project" value="UniProtKB-SubCell"/>
</dbReference>
<dbReference type="SUPFAM" id="SSF63748">
    <property type="entry name" value="Tudor/PWWP/MBT"/>
    <property type="match status" value="1"/>
</dbReference>
<evidence type="ECO:0000256" key="4">
    <source>
        <dbReference type="ARBA" id="ARBA00022737"/>
    </source>
</evidence>
<dbReference type="PANTHER" id="PTHR13793">
    <property type="entry name" value="PHD FINGER PROTEINS"/>
    <property type="match status" value="1"/>
</dbReference>
<feature type="compositionally biased region" description="Low complexity" evidence="12">
    <location>
        <begin position="841"/>
        <end position="850"/>
    </location>
</feature>
<evidence type="ECO:0000256" key="8">
    <source>
        <dbReference type="ARBA" id="ARBA00023117"/>
    </source>
</evidence>
<feature type="compositionally biased region" description="Basic and acidic residues" evidence="12">
    <location>
        <begin position="828"/>
        <end position="840"/>
    </location>
</feature>
<dbReference type="Pfam" id="PF00855">
    <property type="entry name" value="PWWP"/>
    <property type="match status" value="1"/>
</dbReference>
<dbReference type="InterPro" id="IPR036427">
    <property type="entry name" value="Bromodomain-like_sf"/>
</dbReference>
<dbReference type="FunFam" id="3.30.40.10:FF:000007">
    <property type="entry name" value="Bromodomain containing 1, isoform CRA_b"/>
    <property type="match status" value="1"/>
</dbReference>
<dbReference type="SMART" id="SM00249">
    <property type="entry name" value="PHD"/>
    <property type="match status" value="2"/>
</dbReference>
<evidence type="ECO:0000313" key="18">
    <source>
        <dbReference type="Proteomes" id="UP000008144"/>
    </source>
</evidence>
<name>F6XLA1_CIOIN</name>
<reference evidence="17" key="3">
    <citation type="submission" date="2025-09" db="UniProtKB">
        <authorList>
            <consortium name="Ensembl"/>
        </authorList>
    </citation>
    <scope>IDENTIFICATION</scope>
</reference>
<dbReference type="InterPro" id="IPR019787">
    <property type="entry name" value="Znf_PHD-finger"/>
</dbReference>
<keyword evidence="6" id="KW-0862">Zinc</keyword>
<organism evidence="17 18">
    <name type="scientific">Ciona intestinalis</name>
    <name type="common">Transparent sea squirt</name>
    <name type="synonym">Ascidia intestinalis</name>
    <dbReference type="NCBI Taxonomy" id="7719"/>
    <lineage>
        <taxon>Eukaryota</taxon>
        <taxon>Metazoa</taxon>
        <taxon>Chordata</taxon>
        <taxon>Tunicata</taxon>
        <taxon>Ascidiacea</taxon>
        <taxon>Phlebobranchia</taxon>
        <taxon>Cionidae</taxon>
        <taxon>Ciona</taxon>
    </lineage>
</organism>
<feature type="compositionally biased region" description="Polar residues" evidence="12">
    <location>
        <begin position="907"/>
        <end position="926"/>
    </location>
</feature>
<dbReference type="InterPro" id="IPR019542">
    <property type="entry name" value="Enhancer_polycomb-like_N"/>
</dbReference>
<dbReference type="FunFam" id="2.30.30.140:FF:000008">
    <property type="entry name" value="Bromodomain containing 1, isoform CRA_b"/>
    <property type="match status" value="1"/>
</dbReference>
<feature type="compositionally biased region" description="Basic and acidic residues" evidence="12">
    <location>
        <begin position="136"/>
        <end position="146"/>
    </location>
</feature>
<dbReference type="InterPro" id="IPR018359">
    <property type="entry name" value="Bromodomain_CS"/>
</dbReference>
<dbReference type="InterPro" id="IPR019786">
    <property type="entry name" value="Zinc_finger_PHD-type_CS"/>
</dbReference>
<dbReference type="Proteomes" id="UP000008144">
    <property type="component" value="Unassembled WGS sequence"/>
</dbReference>
<dbReference type="HOGENOM" id="CLU_003589_1_0_1"/>
<dbReference type="Gene3D" id="3.30.40.10">
    <property type="entry name" value="Zinc/RING finger domain, C3HC4 (zinc finger)"/>
    <property type="match status" value="2"/>
</dbReference>
<dbReference type="Ensembl" id="ENSCINT00000007020.3">
    <property type="protein sequence ID" value="ENSCINP00000007020.3"/>
    <property type="gene ID" value="ENSCING00000003432.3"/>
</dbReference>
<feature type="compositionally biased region" description="Polar residues" evidence="12">
    <location>
        <begin position="1054"/>
        <end position="1065"/>
    </location>
</feature>
<keyword evidence="18" id="KW-1185">Reference proteome</keyword>
<protein>
    <recommendedName>
        <fullName evidence="19">Zinc finger protein</fullName>
    </recommendedName>
</protein>
<keyword evidence="8 10" id="KW-0103">Bromodomain</keyword>
<dbReference type="SMART" id="SM00297">
    <property type="entry name" value="BROMO"/>
    <property type="match status" value="1"/>
</dbReference>
<keyword evidence="4" id="KW-0677">Repeat</keyword>
<keyword evidence="9" id="KW-0539">Nucleus</keyword>
<evidence type="ECO:0000313" key="17">
    <source>
        <dbReference type="Ensembl" id="ENSCINP00000007020.3"/>
    </source>
</evidence>
<evidence type="ECO:0000256" key="5">
    <source>
        <dbReference type="ARBA" id="ARBA00022771"/>
    </source>
</evidence>
<feature type="compositionally biased region" description="Basic residues" evidence="12">
    <location>
        <begin position="60"/>
        <end position="77"/>
    </location>
</feature>
<dbReference type="FunFam" id="3.30.40.10:FF:000008">
    <property type="entry name" value="Bromodomain containing 1, isoform CRA_a"/>
    <property type="match status" value="1"/>
</dbReference>
<dbReference type="InterPro" id="IPR001965">
    <property type="entry name" value="Znf_PHD"/>
</dbReference>
<dbReference type="SMART" id="SM00293">
    <property type="entry name" value="PWWP"/>
    <property type="match status" value="1"/>
</dbReference>
<reference evidence="18" key="1">
    <citation type="journal article" date="2002" name="Science">
        <title>The draft genome of Ciona intestinalis: insights into chordate and vertebrate origins.</title>
        <authorList>
            <person name="Dehal P."/>
            <person name="Satou Y."/>
            <person name="Campbell R.K."/>
            <person name="Chapman J."/>
            <person name="Degnan B."/>
            <person name="De Tomaso A."/>
            <person name="Davidson B."/>
            <person name="Di Gregorio A."/>
            <person name="Gelpke M."/>
            <person name="Goodstein D.M."/>
            <person name="Harafuji N."/>
            <person name="Hastings K.E."/>
            <person name="Ho I."/>
            <person name="Hotta K."/>
            <person name="Huang W."/>
            <person name="Kawashima T."/>
            <person name="Lemaire P."/>
            <person name="Martinez D."/>
            <person name="Meinertzhagen I.A."/>
            <person name="Necula S."/>
            <person name="Nonaka M."/>
            <person name="Putnam N."/>
            <person name="Rash S."/>
            <person name="Saiga H."/>
            <person name="Satake M."/>
            <person name="Terry A."/>
            <person name="Yamada L."/>
            <person name="Wang H.G."/>
            <person name="Awazu S."/>
            <person name="Azumi K."/>
            <person name="Boore J."/>
            <person name="Branno M."/>
            <person name="Chin-Bow S."/>
            <person name="DeSantis R."/>
            <person name="Doyle S."/>
            <person name="Francino P."/>
            <person name="Keys D.N."/>
            <person name="Haga S."/>
            <person name="Hayashi H."/>
            <person name="Hino K."/>
            <person name="Imai K.S."/>
            <person name="Inaba K."/>
            <person name="Kano S."/>
            <person name="Kobayashi K."/>
            <person name="Kobayashi M."/>
            <person name="Lee B.I."/>
            <person name="Makabe K.W."/>
            <person name="Manohar C."/>
            <person name="Matassi G."/>
            <person name="Medina M."/>
            <person name="Mochizuki Y."/>
            <person name="Mount S."/>
            <person name="Morishita T."/>
            <person name="Miura S."/>
            <person name="Nakayama A."/>
            <person name="Nishizaka S."/>
            <person name="Nomoto H."/>
            <person name="Ohta F."/>
            <person name="Oishi K."/>
            <person name="Rigoutsos I."/>
            <person name="Sano M."/>
            <person name="Sasaki A."/>
            <person name="Sasakura Y."/>
            <person name="Shoguchi E."/>
            <person name="Shin-i T."/>
            <person name="Spagnuolo A."/>
            <person name="Stainier D."/>
            <person name="Suzuki M.M."/>
            <person name="Tassy O."/>
            <person name="Takatori N."/>
            <person name="Tokuoka M."/>
            <person name="Yagi K."/>
            <person name="Yoshizaki F."/>
            <person name="Wada S."/>
            <person name="Zhang C."/>
            <person name="Hyatt P.D."/>
            <person name="Larimer F."/>
            <person name="Detter C."/>
            <person name="Doggett N."/>
            <person name="Glavina T."/>
            <person name="Hawkins T."/>
            <person name="Richardson P."/>
            <person name="Lucas S."/>
            <person name="Kohara Y."/>
            <person name="Levine M."/>
            <person name="Satoh N."/>
            <person name="Rokhsar D.S."/>
        </authorList>
    </citation>
    <scope>NUCLEOTIDE SEQUENCE [LARGE SCALE GENOMIC DNA]</scope>
</reference>
<dbReference type="CDD" id="cd15572">
    <property type="entry name" value="PHD_BRPF"/>
    <property type="match status" value="1"/>
</dbReference>
<dbReference type="PROSITE" id="PS50812">
    <property type="entry name" value="PWWP"/>
    <property type="match status" value="1"/>
</dbReference>
<feature type="domain" description="Bromo" evidence="13">
    <location>
        <begin position="647"/>
        <end position="717"/>
    </location>
</feature>
<feature type="region of interest" description="Disordered" evidence="12">
    <location>
        <begin position="1020"/>
        <end position="1071"/>
    </location>
</feature>
<keyword evidence="3" id="KW-0479">Metal-binding</keyword>
<dbReference type="SUPFAM" id="SSF57903">
    <property type="entry name" value="FYVE/PHD zinc finger"/>
    <property type="match status" value="1"/>
</dbReference>
<feature type="region of interest" description="Disordered" evidence="12">
    <location>
        <begin position="124"/>
        <end position="156"/>
    </location>
</feature>
<dbReference type="AlphaFoldDB" id="F6XLA1"/>
<dbReference type="PROSITE" id="PS00633">
    <property type="entry name" value="BROMODOMAIN_1"/>
    <property type="match status" value="1"/>
</dbReference>
<dbReference type="InterPro" id="IPR001487">
    <property type="entry name" value="Bromodomain"/>
</dbReference>
<dbReference type="GO" id="GO:0006357">
    <property type="term" value="P:regulation of transcription by RNA polymerase II"/>
    <property type="evidence" value="ECO:0000318"/>
    <property type="project" value="GO_Central"/>
</dbReference>
<evidence type="ECO:0000256" key="12">
    <source>
        <dbReference type="SAM" id="MobiDB-lite"/>
    </source>
</evidence>
<dbReference type="InterPro" id="IPR050701">
    <property type="entry name" value="Histone_Mod_Regulator"/>
</dbReference>
<dbReference type="PROSITE" id="PS50014">
    <property type="entry name" value="BROMODOMAIN_2"/>
    <property type="match status" value="1"/>
</dbReference>
<dbReference type="PROSITE" id="PS51805">
    <property type="entry name" value="EPHD"/>
    <property type="match status" value="1"/>
</dbReference>
<feature type="domain" description="PHD-type" evidence="14">
    <location>
        <begin position="290"/>
        <end position="340"/>
    </location>
</feature>
<evidence type="ECO:0008006" key="19">
    <source>
        <dbReference type="Google" id="ProtNLM"/>
    </source>
</evidence>
<dbReference type="GO" id="GO:0008270">
    <property type="term" value="F:zinc ion binding"/>
    <property type="evidence" value="ECO:0007669"/>
    <property type="project" value="UniProtKB-KW"/>
</dbReference>
<reference evidence="17" key="2">
    <citation type="submission" date="2025-08" db="UniProtKB">
        <authorList>
            <consortium name="Ensembl"/>
        </authorList>
    </citation>
    <scope>IDENTIFICATION</scope>
</reference>
<dbReference type="SUPFAM" id="SSF47370">
    <property type="entry name" value="Bromodomain"/>
    <property type="match status" value="1"/>
</dbReference>
<dbReference type="PRINTS" id="PR00503">
    <property type="entry name" value="BROMODOMAIN"/>
</dbReference>
<keyword evidence="7" id="KW-0007">Acetylation</keyword>
<feature type="domain" description="PHD-type" evidence="16">
    <location>
        <begin position="344"/>
        <end position="465"/>
    </location>
</feature>
<dbReference type="FunCoup" id="F6XLA1">
    <property type="interactions" value="736"/>
</dbReference>
<sequence length="1219" mass="139010">MESDFKVHDFLQSLRETKPPWECPICQKTYKSYVGIENHLLNFDHNAPAGSQSPGPTPSRKFKLKSSKKKKNNKLFRRSPSPVDFTAPARETLTWAEAQRMVEVESEGKTYRLNISDKLDIISDSDVDKEEDSNEESEKNNKRNEKSPSPVVNSKDLKDVTLVCTSQDTQNSFLNNNVPGNTVKPLPQPTFRVLPQYDKETVDAPKRKTAYYRYIETPAEDLAEEVEYDMDEEDAVWLELMNNHRKDDGQAMVTADQLELLMDRFEKESYFEQARNGNGVSGNQPMIDEDAVCCVCNDGECQNSNVILFCDMCNLAVHQECYGVPYIPEGQWLCRRCLQSPSCPVSCRLCPNRSGAFKQTDDGHWAHVVCALWVPEVGFANTVFLEPIDGLKRIPAARWRLSCYICKQRHAGASIQCHRANCYTAFHVTCAQQAGLYMKMEPVRKAGRNGMTVTVEKEAYCDVHTPPDASPRQYKANGLLVRILCTKKNNFEEPGSTEKMKRARRILAEKRHEMPQIAIPYIPRDKISHIGRNINIQKKGVFMQRLLSYWTLKRQSRNGVPLLRRLHSHVQPHKLHEGGTSHQNELIGQLKFWNRLRHDLERARLLIELIRKREKLKREQARISQVGMQLFKHPITKTLRRTLQRLRNIDVAEIFLKPVTAKEAPNYFKIITTPMDFTKMGSKVEGHQYKSMEEFEADFNLVIRNCMLYNTRDTVYYRLAVKMRDHGGAVIRLMKKEIERVGLDTNTGMLMPHAPCVAITQVINNDISITVVSDEDRGKLSLNEQKQILLEKLDFAILNQLKTKKIRNELAGLRRKMRKTSSSTEDVGDQRRTSNDEKSSSVDSDNPNVVKCEVGKTRKRLWSARSPVPNNISETEQKKLKLSRSTSCPTVDQDTVESGTTHKEGPGSTNGSVNSANSDSENGSKNCVNRRTAVLFKKKHKKVNTGNLAPGNTAIVTNNGDKEMEDRILKNTPTKLTRVKDENIDIIVNGITGDTTEQIYNRNQGTLLFRARHFHKQSLNSNSVIQLPNKLIPRPTKKNPSPKKKRSHSLDDNIYNNQSDVASENSNDDPPGLLITGETCDDFPHIEPLDLVWAKCRGYPPYPALLIDPMMPRDGYSHNGVPIPVPPYDVLQVGNKRVGCEKHRLYLVLFFDTKRTWQWLPRNKLERLGIDRKSDETKLSEGRRPALRKNVESAYKRAILHRSRVTGEIPDSDEDESVG</sequence>
<dbReference type="InterPro" id="IPR013083">
    <property type="entry name" value="Znf_RING/FYVE/PHD"/>
</dbReference>
<evidence type="ECO:0000256" key="3">
    <source>
        <dbReference type="ARBA" id="ARBA00022723"/>
    </source>
</evidence>
<dbReference type="Pfam" id="PF13831">
    <property type="entry name" value="PHD_2"/>
    <property type="match status" value="1"/>
</dbReference>
<proteinExistence type="predicted"/>
<feature type="region of interest" description="Disordered" evidence="12">
    <location>
        <begin position="814"/>
        <end position="926"/>
    </location>
</feature>
<dbReference type="InterPro" id="IPR000313">
    <property type="entry name" value="PWWP_dom"/>
</dbReference>
<dbReference type="Pfam" id="PF00439">
    <property type="entry name" value="Bromodomain"/>
    <property type="match status" value="1"/>
</dbReference>